<dbReference type="InterPro" id="IPR029069">
    <property type="entry name" value="HotDog_dom_sf"/>
</dbReference>
<accession>A0ABY4NUL8</accession>
<dbReference type="InterPro" id="IPR050563">
    <property type="entry name" value="4-hydroxybenzoyl-CoA_TE"/>
</dbReference>
<dbReference type="PANTHER" id="PTHR31793:SF24">
    <property type="entry name" value="LONG-CHAIN ACYL-COA THIOESTERASE FADM"/>
    <property type="match status" value="1"/>
</dbReference>
<dbReference type="RefSeq" id="WP_240323353.1">
    <property type="nucleotide sequence ID" value="NZ_CP091196.1"/>
</dbReference>
<sequence length="150" mass="17584">MSRFTHFCSTRWSDLDARGHVADTSYLRYLQECRLELIYRLLPLYEAEDLARGSVVTRQCMTYLRPLYHRAEPITVETWVTDMKAALVRFAYVVRDHARAYVEGEADLVPVDLRYGTPRRFTENERTHFRAYWEREVTSHPAAALAEHGG</sequence>
<organism evidence="1 2">
    <name type="scientific">Amycolatopsis thermalba</name>
    <dbReference type="NCBI Taxonomy" id="944492"/>
    <lineage>
        <taxon>Bacteria</taxon>
        <taxon>Bacillati</taxon>
        <taxon>Actinomycetota</taxon>
        <taxon>Actinomycetes</taxon>
        <taxon>Pseudonocardiales</taxon>
        <taxon>Pseudonocardiaceae</taxon>
        <taxon>Amycolatopsis</taxon>
    </lineage>
</organism>
<dbReference type="CDD" id="cd00586">
    <property type="entry name" value="4HBT"/>
    <property type="match status" value="1"/>
</dbReference>
<reference evidence="1" key="1">
    <citation type="submission" date="2022-01" db="EMBL/GenBank/DDBJ databases">
        <title>PSI-footprinting approach for the identification of protein synthesis inhibitor producers.</title>
        <authorList>
            <person name="Handel F."/>
            <person name="Kulik A."/>
            <person name="Wex K.W."/>
            <person name="Berscheid A."/>
            <person name="Saur J.S."/>
            <person name="Winkler A."/>
            <person name="Wibberg D."/>
            <person name="Kalinowski J."/>
            <person name="Broetz-Oesterhelt H."/>
            <person name="Mast Y."/>
        </authorList>
    </citation>
    <scope>NUCLEOTIDE SEQUENCE</scope>
    <source>
        <strain evidence="1">KNN 49.3e</strain>
    </source>
</reference>
<evidence type="ECO:0000313" key="2">
    <source>
        <dbReference type="Proteomes" id="UP000830158"/>
    </source>
</evidence>
<name>A0ABY4NUL8_9PSEU</name>
<dbReference type="PANTHER" id="PTHR31793">
    <property type="entry name" value="4-HYDROXYBENZOYL-COA THIOESTERASE FAMILY MEMBER"/>
    <property type="match status" value="1"/>
</dbReference>
<dbReference type="Proteomes" id="UP000830158">
    <property type="component" value="Chromosome"/>
</dbReference>
<proteinExistence type="predicted"/>
<keyword evidence="2" id="KW-1185">Reference proteome</keyword>
<dbReference type="Gene3D" id="3.10.129.10">
    <property type="entry name" value="Hotdog Thioesterase"/>
    <property type="match status" value="1"/>
</dbReference>
<evidence type="ECO:0000313" key="1">
    <source>
        <dbReference type="EMBL" id="UQS23761.1"/>
    </source>
</evidence>
<protein>
    <submittedName>
        <fullName evidence="1">Thioesterase family protein</fullName>
    </submittedName>
</protein>
<dbReference type="EMBL" id="CP091196">
    <property type="protein sequence ID" value="UQS23761.1"/>
    <property type="molecule type" value="Genomic_DNA"/>
</dbReference>
<dbReference type="SUPFAM" id="SSF54637">
    <property type="entry name" value="Thioesterase/thiol ester dehydrase-isomerase"/>
    <property type="match status" value="1"/>
</dbReference>
<gene>
    <name evidence="1" type="ORF">L1857_13445</name>
</gene>
<dbReference type="Pfam" id="PF13279">
    <property type="entry name" value="4HBT_2"/>
    <property type="match status" value="1"/>
</dbReference>